<evidence type="ECO:0000313" key="4">
    <source>
        <dbReference type="Proteomes" id="UP000004218"/>
    </source>
</evidence>
<feature type="compositionally biased region" description="Acidic residues" evidence="1">
    <location>
        <begin position="256"/>
        <end position="301"/>
    </location>
</feature>
<dbReference type="EMBL" id="ACSH02000002">
    <property type="protein sequence ID" value="EFM49974.1"/>
    <property type="molecule type" value="Genomic_DNA"/>
</dbReference>
<feature type="compositionally biased region" description="Acidic residues" evidence="1">
    <location>
        <begin position="314"/>
        <end position="337"/>
    </location>
</feature>
<evidence type="ECO:0000313" key="3">
    <source>
        <dbReference type="EMBL" id="EFM49974.1"/>
    </source>
</evidence>
<protein>
    <recommendedName>
        <fullName evidence="5">Transmembrane protein</fullName>
    </recommendedName>
</protein>
<reference evidence="3" key="1">
    <citation type="submission" date="2010-08" db="EMBL/GenBank/DDBJ databases">
        <authorList>
            <person name="Harkins D.M."/>
            <person name="Madupu R."/>
            <person name="Durkin A.S."/>
            <person name="Torralba M."/>
            <person name="Methe B."/>
            <person name="Sutton G.G."/>
            <person name="Nelson K.E."/>
        </authorList>
    </citation>
    <scope>NUCLEOTIDE SEQUENCE [LARGE SCALE GENOMIC DNA]</scope>
    <source>
        <strain evidence="3">ATCC 14266</strain>
    </source>
</reference>
<evidence type="ECO:0000256" key="2">
    <source>
        <dbReference type="SAM" id="Phobius"/>
    </source>
</evidence>
<feature type="transmembrane region" description="Helical" evidence="2">
    <location>
        <begin position="464"/>
        <end position="489"/>
    </location>
</feature>
<keyword evidence="2" id="KW-0472">Membrane</keyword>
<feature type="compositionally biased region" description="Polar residues" evidence="1">
    <location>
        <begin position="1"/>
        <end position="12"/>
    </location>
</feature>
<keyword evidence="2" id="KW-1133">Transmembrane helix</keyword>
<organism evidence="3 4">
    <name type="scientific">Corynebacterium matruchotii ATCC 14266</name>
    <dbReference type="NCBI Taxonomy" id="553207"/>
    <lineage>
        <taxon>Bacteria</taxon>
        <taxon>Bacillati</taxon>
        <taxon>Actinomycetota</taxon>
        <taxon>Actinomycetes</taxon>
        <taxon>Mycobacteriales</taxon>
        <taxon>Corynebacteriaceae</taxon>
        <taxon>Corynebacterium</taxon>
    </lineage>
</organism>
<accession>E0DC41</accession>
<feature type="transmembrane region" description="Helical" evidence="2">
    <location>
        <begin position="496"/>
        <end position="516"/>
    </location>
</feature>
<feature type="region of interest" description="Disordered" evidence="1">
    <location>
        <begin position="154"/>
        <end position="216"/>
    </location>
</feature>
<dbReference type="STRING" id="553207.HMPREF0299_5886"/>
<feature type="transmembrane region" description="Helical" evidence="2">
    <location>
        <begin position="522"/>
        <end position="543"/>
    </location>
</feature>
<gene>
    <name evidence="3" type="ORF">HMPREF0299_5886</name>
</gene>
<keyword evidence="2" id="KW-0812">Transmembrane</keyword>
<dbReference type="Proteomes" id="UP000004218">
    <property type="component" value="Unassembled WGS sequence"/>
</dbReference>
<feature type="region of interest" description="Disordered" evidence="1">
    <location>
        <begin position="1"/>
        <end position="117"/>
    </location>
</feature>
<feature type="compositionally biased region" description="Low complexity" evidence="1">
    <location>
        <begin position="14"/>
        <end position="70"/>
    </location>
</feature>
<evidence type="ECO:0000256" key="1">
    <source>
        <dbReference type="SAM" id="MobiDB-lite"/>
    </source>
</evidence>
<evidence type="ECO:0008006" key="5">
    <source>
        <dbReference type="Google" id="ProtNLM"/>
    </source>
</evidence>
<name>E0DC41_9CORY</name>
<proteinExistence type="predicted"/>
<feature type="region of interest" description="Disordered" evidence="1">
    <location>
        <begin position="399"/>
        <end position="437"/>
    </location>
</feature>
<dbReference type="AlphaFoldDB" id="E0DC41"/>
<feature type="region of interest" description="Disordered" evidence="1">
    <location>
        <begin position="256"/>
        <end position="343"/>
    </location>
</feature>
<comment type="caution">
    <text evidence="3">The sequence shown here is derived from an EMBL/GenBank/DDBJ whole genome shotgun (WGS) entry which is preliminary data.</text>
</comment>
<sequence>MEGSSYTSSNSRDAVPVAAAHQPPAATAPSPAAAASSTITGSAPAESAVVGSVAGSSATAKTAPSASLPTMPKPMIRPAMKPVMKPVMKQSLTQDPVTPLTPEGESERPFADLTPGDDSTIVLSVVDEGGPVRLTTGTFPRLKDHHFTKASVEDLAQPPELPMQKKIAQPTRAEKALTESFQKVSDESETAARLGYRTAGHDMRRGSSGESVADSMTSMNDTADASVNTFTDDSEADALDHTMVVGFPAIAESEDAATSEFDDSENMGETSIDESDMEEVEDDYDYEDSYDYDDVDDDAYPDEAYAGGMFTNDDFTEGEDVDDDADVTDDSDTEADMDMNAPDATGVMEFEESRFDMGRFEESHDTHDDEHGRFPYRHSRLSQPLQMQQDDDVQEALQTDLQDDNDTDDRDDMDLGRPGRGRLSSARNDIDDPADDPFIDNFDEFEEEFEDDFDEESSNEKMSVLAILGMAAVGVLVGVGVFAGFQVLWDSISNKFIVAGLACVAITIIVGAVHMLRTSWDGFSMTLAGLVGVTMTFGPLAIVNMSA</sequence>
<keyword evidence="4" id="KW-1185">Reference proteome</keyword>
<feature type="compositionally biased region" description="Acidic residues" evidence="1">
    <location>
        <begin position="401"/>
        <end position="412"/>
    </location>
</feature>